<sequence>MAHPNTHTSRKSPPGARRPRGRRAGRFTVATLAGAAIMIPGALVDTAPAHAAEPFDCSTIYAINANNGNGSTLWSLDAISGAQTTIGTIDEGADPTSLFNGLGVAVTPEHPDGAAFAMRWDPWTTNDAGALATFDFATSTTTTSPVVRMPAGWGATQTHGAYDSHSRLFFHGAATGGQLHLEARDPSTGDRQGRMAISFSAAPAPGSNGDIAFDRDGNLYIVMSSANDAAIYSVDVHDIALASSAPYPTVRATRIQSFRVDDTDGLGVNGIAFGSDGHLVVSTGLELLRVNPMSGAVTSHVTFTEPGIVDIASCSSPSRLTLQKDFPEGRHSEDPADQVRLSVSGDGLTDLSVTTTGTSPGVQQRRLTLPVLPGATIEIEETGAGAEQERYHSSWNCIDDASGAILASGDGTHGSLTVPRVADGVGLLCTFVNSPRGDGEITLTKTADVAEARQGDTVTYSFEITNTGTSPLSDVTVEEVAFSGSGATPEVTCPSQPLSLAVAETVVCSATYTVLQADVDRGSVENTATATGTTPDTGRITSPPSQVVVSTPGAPGLAIVKSTDAEAFWSGSVIDYTFVVTNTGELTVTDVRVDETAFSGAGQVPEVTCPPDAAALAPGESMTCTASYTVHDADLAAATIDNAAIAVGQTSGTTVESSPSEATVPRGAGEVSPEETGEAKTPPAEETPSAEKEITAEALANTGNDLTFAVVAAAVATAMALLGAALAVARRRAAAVTD</sequence>
<comment type="caution">
    <text evidence="5">The sequence shown here is derived from an EMBL/GenBank/DDBJ whole genome shotgun (WGS) entry which is preliminary data.</text>
</comment>
<dbReference type="Pfam" id="PF20674">
    <property type="entry name" value="SpaA_3"/>
    <property type="match status" value="1"/>
</dbReference>
<evidence type="ECO:0000313" key="6">
    <source>
        <dbReference type="Proteomes" id="UP001300096"/>
    </source>
</evidence>
<proteinExistence type="predicted"/>
<evidence type="ECO:0000259" key="4">
    <source>
        <dbReference type="Pfam" id="PF24346"/>
    </source>
</evidence>
<feature type="domain" description="SpaA-like prealbumin fold" evidence="3">
    <location>
        <begin position="320"/>
        <end position="435"/>
    </location>
</feature>
<keyword evidence="2" id="KW-0812">Transmembrane</keyword>
<dbReference type="SUPFAM" id="SSF75011">
    <property type="entry name" value="3-carboxy-cis,cis-mucoante lactonizing enzyme"/>
    <property type="match status" value="1"/>
</dbReference>
<gene>
    <name evidence="5" type="ORF">KZC51_06425</name>
</gene>
<keyword evidence="2" id="KW-0472">Membrane</keyword>
<feature type="compositionally biased region" description="Low complexity" evidence="1">
    <location>
        <begin position="527"/>
        <end position="541"/>
    </location>
</feature>
<protein>
    <submittedName>
        <fullName evidence="5">DUF11 domain-containing protein</fullName>
    </submittedName>
</protein>
<reference evidence="5 6" key="1">
    <citation type="submission" date="2021-06" db="EMBL/GenBank/DDBJ databases">
        <title>Genome-based taxonomic framework of Microbacterium strains isolated from marine environment, the description of four new species and reclassification of four preexisting species.</title>
        <authorList>
            <person name="Lee S.D."/>
            <person name="Kim S.-M."/>
            <person name="Byeon Y.-S."/>
            <person name="Yang H.L."/>
            <person name="Kim I.S."/>
        </authorList>
    </citation>
    <scope>NUCLEOTIDE SEQUENCE [LARGE SCALE GENOMIC DNA]</scope>
    <source>
        <strain evidence="5 6">SSW1-49</strain>
    </source>
</reference>
<evidence type="ECO:0000259" key="3">
    <source>
        <dbReference type="Pfam" id="PF20674"/>
    </source>
</evidence>
<feature type="region of interest" description="Disordered" evidence="1">
    <location>
        <begin position="1"/>
        <end position="24"/>
    </location>
</feature>
<feature type="region of interest" description="Disordered" evidence="1">
    <location>
        <begin position="651"/>
        <end position="689"/>
    </location>
</feature>
<evidence type="ECO:0000256" key="2">
    <source>
        <dbReference type="SAM" id="Phobius"/>
    </source>
</evidence>
<feature type="compositionally biased region" description="Polar residues" evidence="1">
    <location>
        <begin position="651"/>
        <end position="661"/>
    </location>
</feature>
<feature type="domain" description="DUF7507" evidence="4">
    <location>
        <begin position="440"/>
        <end position="542"/>
    </location>
</feature>
<dbReference type="EMBL" id="JAHWXN010000001">
    <property type="protein sequence ID" value="MCK2035769.1"/>
    <property type="molecule type" value="Genomic_DNA"/>
</dbReference>
<evidence type="ECO:0000313" key="5">
    <source>
        <dbReference type="EMBL" id="MCK2035769.1"/>
    </source>
</evidence>
<dbReference type="Proteomes" id="UP001300096">
    <property type="component" value="Unassembled WGS sequence"/>
</dbReference>
<keyword evidence="2" id="KW-1133">Transmembrane helix</keyword>
<feature type="domain" description="DUF7507" evidence="4">
    <location>
        <begin position="554"/>
        <end position="657"/>
    </location>
</feature>
<dbReference type="Pfam" id="PF24346">
    <property type="entry name" value="DUF7507"/>
    <property type="match status" value="2"/>
</dbReference>
<name>A0ABT0FCI3_9MICO</name>
<feature type="region of interest" description="Disordered" evidence="1">
    <location>
        <begin position="526"/>
        <end position="548"/>
    </location>
</feature>
<dbReference type="InterPro" id="IPR055354">
    <property type="entry name" value="DUF7507"/>
</dbReference>
<organism evidence="5 6">
    <name type="scientific">Microbacterium croceum</name>
    <dbReference type="NCBI Taxonomy" id="2851645"/>
    <lineage>
        <taxon>Bacteria</taxon>
        <taxon>Bacillati</taxon>
        <taxon>Actinomycetota</taxon>
        <taxon>Actinomycetes</taxon>
        <taxon>Micrococcales</taxon>
        <taxon>Microbacteriaceae</taxon>
        <taxon>Microbacterium</taxon>
    </lineage>
</organism>
<feature type="transmembrane region" description="Helical" evidence="2">
    <location>
        <begin position="706"/>
        <end position="729"/>
    </location>
</feature>
<accession>A0ABT0FCI3</accession>
<dbReference type="InterPro" id="IPR047589">
    <property type="entry name" value="DUF11_rpt"/>
</dbReference>
<dbReference type="RefSeq" id="WP_247629177.1">
    <property type="nucleotide sequence ID" value="NZ_JAHWXN010000001.1"/>
</dbReference>
<evidence type="ECO:0000256" key="1">
    <source>
        <dbReference type="SAM" id="MobiDB-lite"/>
    </source>
</evidence>
<dbReference type="InterPro" id="IPR048834">
    <property type="entry name" value="SpaA_pre-album"/>
</dbReference>
<keyword evidence="6" id="KW-1185">Reference proteome</keyword>
<dbReference type="NCBIfam" id="TIGR01451">
    <property type="entry name" value="B_ant_repeat"/>
    <property type="match status" value="1"/>
</dbReference>